<accession>A0ABM8DD42</accession>
<feature type="transmembrane region" description="Helical" evidence="1">
    <location>
        <begin position="37"/>
        <end position="53"/>
    </location>
</feature>
<keyword evidence="1" id="KW-0812">Transmembrane</keyword>
<evidence type="ECO:0000313" key="3">
    <source>
        <dbReference type="Proteomes" id="UP001317822"/>
    </source>
</evidence>
<protein>
    <submittedName>
        <fullName evidence="2">Uncharacterized protein</fullName>
    </submittedName>
</protein>
<reference evidence="2 3" key="1">
    <citation type="journal article" date="2023" name="Int. J. Syst. Evol. Microbiol.">
        <title>Physiological and genomic analyses of cobalamin (vitamin B12)-auxotrophy of Lysobacter auxotrophicus sp. nov., a methionine-auxotrophic chitinolytic bacterium isolated from chitin-treated soil.</title>
        <authorList>
            <person name="Saito A."/>
            <person name="Dohra H."/>
            <person name="Hamada M."/>
            <person name="Moriuchi R."/>
            <person name="Kotsuchibashi Y."/>
            <person name="Mori K."/>
        </authorList>
    </citation>
    <scope>NUCLEOTIDE SEQUENCE [LARGE SCALE GENOMIC DNA]</scope>
    <source>
        <strain evidence="2 3">5-21a</strain>
    </source>
</reference>
<feature type="transmembrane region" description="Helical" evidence="1">
    <location>
        <begin position="7"/>
        <end position="25"/>
    </location>
</feature>
<proteinExistence type="predicted"/>
<dbReference type="RefSeq" id="WP_281781897.1">
    <property type="nucleotide sequence ID" value="NZ_AP027041.1"/>
</dbReference>
<organism evidence="2 3">
    <name type="scientific">Lysobacter auxotrophicus</name>
    <dbReference type="NCBI Taxonomy" id="2992573"/>
    <lineage>
        <taxon>Bacteria</taxon>
        <taxon>Pseudomonadati</taxon>
        <taxon>Pseudomonadota</taxon>
        <taxon>Gammaproteobacteria</taxon>
        <taxon>Lysobacterales</taxon>
        <taxon>Lysobacteraceae</taxon>
        <taxon>Lysobacter</taxon>
    </lineage>
</organism>
<keyword evidence="1" id="KW-0472">Membrane</keyword>
<name>A0ABM8DD42_9GAMM</name>
<gene>
    <name evidence="2" type="ORF">LA521A_17140</name>
</gene>
<evidence type="ECO:0000313" key="2">
    <source>
        <dbReference type="EMBL" id="BDU16513.1"/>
    </source>
</evidence>
<evidence type="ECO:0000256" key="1">
    <source>
        <dbReference type="SAM" id="Phobius"/>
    </source>
</evidence>
<dbReference type="EMBL" id="AP027041">
    <property type="protein sequence ID" value="BDU16513.1"/>
    <property type="molecule type" value="Genomic_DNA"/>
</dbReference>
<keyword evidence="1" id="KW-1133">Transmembrane helix</keyword>
<sequence>MKLTQHLATAIGWLSLFMYSVYVLVEKLVGPEQANPFHVIAPVALLLVSIRAWRRYLHIRSNGPVLNGHA</sequence>
<keyword evidence="3" id="KW-1185">Reference proteome</keyword>
<dbReference type="Proteomes" id="UP001317822">
    <property type="component" value="Chromosome"/>
</dbReference>